<evidence type="ECO:0000256" key="3">
    <source>
        <dbReference type="ARBA" id="ARBA00022692"/>
    </source>
</evidence>
<dbReference type="GO" id="GO:0015276">
    <property type="term" value="F:ligand-gated monoatomic ion channel activity"/>
    <property type="evidence" value="ECO:0007669"/>
    <property type="project" value="InterPro"/>
</dbReference>
<keyword evidence="4 10" id="KW-1133">Transmembrane helix</keyword>
<dbReference type="SUPFAM" id="SSF81324">
    <property type="entry name" value="Voltage-gated potassium channels"/>
    <property type="match status" value="1"/>
</dbReference>
<keyword evidence="3 10" id="KW-0812">Transmembrane</keyword>
<keyword evidence="2" id="KW-0813">Transport</keyword>
<dbReference type="RefSeq" id="WP_014202888.1">
    <property type="nucleotide sequence ID" value="NC_016599.1"/>
</dbReference>
<dbReference type="Pfam" id="PF00497">
    <property type="entry name" value="SBP_bac_3"/>
    <property type="match status" value="1"/>
</dbReference>
<dbReference type="eggNOG" id="COG0834">
    <property type="taxonomic scope" value="Bacteria"/>
</dbReference>
<dbReference type="PATRIC" id="fig|926562.3.peg.2587"/>
<evidence type="ECO:0000259" key="11">
    <source>
        <dbReference type="SMART" id="SM00062"/>
    </source>
</evidence>
<dbReference type="STRING" id="926562.Oweho_2571"/>
<dbReference type="KEGG" id="oho:Oweho_2571"/>
<protein>
    <submittedName>
        <fullName evidence="12">Periplasmic component of amino acid ABC-type transporter/signal transduction system</fullName>
    </submittedName>
</protein>
<reference evidence="12 13" key="1">
    <citation type="journal article" date="2012" name="Stand. Genomic Sci.">
        <title>Genome sequence of the orange-pigmented seawater bacterium Owenweeksia hongkongensis type strain (UST20020801(T)).</title>
        <authorList>
            <person name="Riedel T."/>
            <person name="Held B."/>
            <person name="Nolan M."/>
            <person name="Lucas S."/>
            <person name="Lapidus A."/>
            <person name="Tice H."/>
            <person name="Del Rio T.G."/>
            <person name="Cheng J.F."/>
            <person name="Han C."/>
            <person name="Tapia R."/>
            <person name="Goodwin L.A."/>
            <person name="Pitluck S."/>
            <person name="Liolios K."/>
            <person name="Mavromatis K."/>
            <person name="Pagani I."/>
            <person name="Ivanova N."/>
            <person name="Mikhailova N."/>
            <person name="Pati A."/>
            <person name="Chen A."/>
            <person name="Palaniappan K."/>
            <person name="Rohde M."/>
            <person name="Tindall B.J."/>
            <person name="Detter J.C."/>
            <person name="Goker M."/>
            <person name="Woyke T."/>
            <person name="Bristow J."/>
            <person name="Eisen J.A."/>
            <person name="Markowitz V."/>
            <person name="Hugenholtz P."/>
            <person name="Klenk H.P."/>
            <person name="Kyrpides N.C."/>
        </authorList>
    </citation>
    <scope>NUCLEOTIDE SEQUENCE</scope>
    <source>
        <strain evidence="13">DSM 17368 / JCM 12287 / NRRL B-23963</strain>
    </source>
</reference>
<evidence type="ECO:0000256" key="5">
    <source>
        <dbReference type="ARBA" id="ARBA00023065"/>
    </source>
</evidence>
<keyword evidence="13" id="KW-1185">Reference proteome</keyword>
<feature type="transmembrane region" description="Helical" evidence="10">
    <location>
        <begin position="197"/>
        <end position="221"/>
    </location>
</feature>
<dbReference type="EMBL" id="CP003156">
    <property type="protein sequence ID" value="AEV33539.1"/>
    <property type="molecule type" value="Genomic_DNA"/>
</dbReference>
<dbReference type="Proteomes" id="UP000005631">
    <property type="component" value="Chromosome"/>
</dbReference>
<dbReference type="SUPFAM" id="SSF53850">
    <property type="entry name" value="Periplasmic binding protein-like II"/>
    <property type="match status" value="1"/>
</dbReference>
<evidence type="ECO:0000256" key="2">
    <source>
        <dbReference type="ARBA" id="ARBA00022448"/>
    </source>
</evidence>
<evidence type="ECO:0000313" key="12">
    <source>
        <dbReference type="EMBL" id="AEV33539.1"/>
    </source>
</evidence>
<dbReference type="GO" id="GO:0016020">
    <property type="term" value="C:membrane"/>
    <property type="evidence" value="ECO:0007669"/>
    <property type="project" value="UniProtKB-SubCell"/>
</dbReference>
<keyword evidence="8" id="KW-0325">Glycoprotein</keyword>
<evidence type="ECO:0000256" key="10">
    <source>
        <dbReference type="SAM" id="Phobius"/>
    </source>
</evidence>
<name>G8R8E6_OWEHD</name>
<comment type="subcellular location">
    <subcellularLocation>
        <location evidence="1">Membrane</location>
        <topology evidence="1">Multi-pass membrane protein</topology>
    </subcellularLocation>
</comment>
<dbReference type="HOGENOM" id="CLU_019602_21_0_10"/>
<dbReference type="AlphaFoldDB" id="G8R8E6"/>
<evidence type="ECO:0000256" key="7">
    <source>
        <dbReference type="ARBA" id="ARBA00023170"/>
    </source>
</evidence>
<evidence type="ECO:0000256" key="6">
    <source>
        <dbReference type="ARBA" id="ARBA00023136"/>
    </source>
</evidence>
<keyword evidence="7" id="KW-0675">Receptor</keyword>
<evidence type="ECO:0000256" key="4">
    <source>
        <dbReference type="ARBA" id="ARBA00022989"/>
    </source>
</evidence>
<dbReference type="InterPro" id="IPR001638">
    <property type="entry name" value="Solute-binding_3/MltF_N"/>
</dbReference>
<sequence length="350" mass="39338">MPKFLSTLFLFLFSGILLLAQDTTLVIGVREAPPFVLNEANGVNGLSVDFWHLVEDEAGVDFVFKNYDNLPDLLAAVKSGEVDMSINPITVTDERMHDLYFSQPFFISGTVVARKSESTWWSVLKNIFSWQFFSAVAVLLFVIFLFGLAIWFFERRKNPEQFGKGVKGIGDGFWWSAVTMTTVGYGDKSPVSRGGRVVGFIWMFAAIIMISSLTAGIASALTVQSLGTIINSVEDLRKFNVASIDGSSSSAHLKKFGVETVDYKSVKDALLAVDNDEIDMVVYDRPILKHYINELNLEDIKIAKKNLRTDYYSFSFKRGSELRDFLDPYVVQVLNSDEWGYKLKLHMGDD</sequence>
<proteinExistence type="predicted"/>
<dbReference type="InterPro" id="IPR015683">
    <property type="entry name" value="Ionotropic_Glu_rcpt"/>
</dbReference>
<dbReference type="SMART" id="SM00062">
    <property type="entry name" value="PBPb"/>
    <property type="match status" value="1"/>
</dbReference>
<dbReference type="PANTHER" id="PTHR18966">
    <property type="entry name" value="IONOTROPIC GLUTAMATE RECEPTOR"/>
    <property type="match status" value="1"/>
</dbReference>
<keyword evidence="5" id="KW-0406">Ion transport</keyword>
<dbReference type="OrthoDB" id="9799090at2"/>
<organism evidence="12 13">
    <name type="scientific">Owenweeksia hongkongensis (strain DSM 17368 / CIP 108786 / JCM 12287 / NRRL B-23963 / UST20020801)</name>
    <dbReference type="NCBI Taxonomy" id="926562"/>
    <lineage>
        <taxon>Bacteria</taxon>
        <taxon>Pseudomonadati</taxon>
        <taxon>Bacteroidota</taxon>
        <taxon>Flavobacteriia</taxon>
        <taxon>Flavobacteriales</taxon>
        <taxon>Owenweeksiaceae</taxon>
        <taxon>Owenweeksia</taxon>
    </lineage>
</organism>
<evidence type="ECO:0000256" key="9">
    <source>
        <dbReference type="ARBA" id="ARBA00023303"/>
    </source>
</evidence>
<gene>
    <name evidence="12" type="ordered locus">Oweho_2571</name>
</gene>
<dbReference type="Gene3D" id="3.40.190.10">
    <property type="entry name" value="Periplasmic binding protein-like II"/>
    <property type="match status" value="2"/>
</dbReference>
<dbReference type="Gene3D" id="1.10.287.70">
    <property type="match status" value="1"/>
</dbReference>
<dbReference type="PRINTS" id="PR00169">
    <property type="entry name" value="KCHANNEL"/>
</dbReference>
<dbReference type="InterPro" id="IPR001320">
    <property type="entry name" value="Iontro_rcpt_C"/>
</dbReference>
<accession>G8R8E6</accession>
<evidence type="ECO:0000256" key="8">
    <source>
        <dbReference type="ARBA" id="ARBA00023180"/>
    </source>
</evidence>
<keyword evidence="9" id="KW-0407">Ion channel</keyword>
<feature type="transmembrane region" description="Helical" evidence="10">
    <location>
        <begin position="130"/>
        <end position="153"/>
    </location>
</feature>
<evidence type="ECO:0000313" key="13">
    <source>
        <dbReference type="Proteomes" id="UP000005631"/>
    </source>
</evidence>
<keyword evidence="6 10" id="KW-0472">Membrane</keyword>
<evidence type="ECO:0000256" key="1">
    <source>
        <dbReference type="ARBA" id="ARBA00004141"/>
    </source>
</evidence>
<feature type="domain" description="Solute-binding protein family 3/N-terminal" evidence="11">
    <location>
        <begin position="24"/>
        <end position="343"/>
    </location>
</feature>
<dbReference type="Pfam" id="PF00060">
    <property type="entry name" value="Lig_chan"/>
    <property type="match status" value="1"/>
</dbReference>